<evidence type="ECO:0000313" key="3">
    <source>
        <dbReference type="EMBL" id="GFP82529.1"/>
    </source>
</evidence>
<dbReference type="Proteomes" id="UP000653305">
    <property type="component" value="Unassembled WGS sequence"/>
</dbReference>
<feature type="compositionally biased region" description="Polar residues" evidence="1">
    <location>
        <begin position="82"/>
        <end position="95"/>
    </location>
</feature>
<accession>A0A830BBR6</accession>
<reference evidence="2" key="1">
    <citation type="submission" date="2020-07" db="EMBL/GenBank/DDBJ databases">
        <title>Ethylene signaling mediates host invasion by parasitic plants.</title>
        <authorList>
            <person name="Yoshida S."/>
        </authorList>
    </citation>
    <scope>NUCLEOTIDE SEQUENCE</scope>
    <source>
        <strain evidence="2">Okayama</strain>
    </source>
</reference>
<proteinExistence type="predicted"/>
<feature type="non-terminal residue" evidence="2">
    <location>
        <position position="1"/>
    </location>
</feature>
<comment type="caution">
    <text evidence="2">The sequence shown here is derived from an EMBL/GenBank/DDBJ whole genome shotgun (WGS) entry which is preliminary data.</text>
</comment>
<feature type="region of interest" description="Disordered" evidence="1">
    <location>
        <begin position="70"/>
        <end position="95"/>
    </location>
</feature>
<gene>
    <name evidence="2" type="ORF">PHJA_000395800</name>
    <name evidence="3" type="ORF">PHJA_000395900</name>
</gene>
<evidence type="ECO:0000256" key="1">
    <source>
        <dbReference type="SAM" id="MobiDB-lite"/>
    </source>
</evidence>
<keyword evidence="4" id="KW-1185">Reference proteome</keyword>
<protein>
    <submittedName>
        <fullName evidence="2">Uncharacterized protein</fullName>
    </submittedName>
</protein>
<evidence type="ECO:0000313" key="4">
    <source>
        <dbReference type="Proteomes" id="UP000653305"/>
    </source>
</evidence>
<dbReference type="AlphaFoldDB" id="A0A830BBR6"/>
<name>A0A830BBR6_9LAMI</name>
<dbReference type="EMBL" id="BMAC01000046">
    <property type="protein sequence ID" value="GFP82529.1"/>
    <property type="molecule type" value="Genomic_DNA"/>
</dbReference>
<dbReference type="EMBL" id="BMAC01000046">
    <property type="protein sequence ID" value="GFP82528.1"/>
    <property type="molecule type" value="Genomic_DNA"/>
</dbReference>
<organism evidence="2 4">
    <name type="scientific">Phtheirospermum japonicum</name>
    <dbReference type="NCBI Taxonomy" id="374723"/>
    <lineage>
        <taxon>Eukaryota</taxon>
        <taxon>Viridiplantae</taxon>
        <taxon>Streptophyta</taxon>
        <taxon>Embryophyta</taxon>
        <taxon>Tracheophyta</taxon>
        <taxon>Spermatophyta</taxon>
        <taxon>Magnoliopsida</taxon>
        <taxon>eudicotyledons</taxon>
        <taxon>Gunneridae</taxon>
        <taxon>Pentapetalae</taxon>
        <taxon>asterids</taxon>
        <taxon>lamiids</taxon>
        <taxon>Lamiales</taxon>
        <taxon>Orobanchaceae</taxon>
        <taxon>Orobanchaceae incertae sedis</taxon>
        <taxon>Phtheirospermum</taxon>
    </lineage>
</organism>
<sequence>ANPQCSTSKSSSNRNSKLSHFLKPSFFHTGPWTALHRSLSTSRLGNPTIQAIHPHGNPHPLKLNFLRKIGNSKSTEGKSTRPRSTTTHLNDSNLP</sequence>
<evidence type="ECO:0000313" key="2">
    <source>
        <dbReference type="EMBL" id="GFP82528.1"/>
    </source>
</evidence>